<sequence length="311" mass="34348">MQGPSVHTAQRTVLVLGARGTVGSEVTRALLDAGARVRILTRTSNGLAYLPDTVERLVGDVRDRACLARAMDGVASTFYSSPHEEDEEQLARNVVEACETAGARLVFVGVHVDGPNRMVRALKRGAFGRMAPHYRPKFAIAERVRHSRTHPVLLMPSNFCQNDELFREQLLEGIFSQPLGHKGLNRVDVRDVGDAAARAMLDPSIPSGTHPVDGPATFSGPACAAVWSAALGREVRYTGDDEQTWTRPLREHLSGRKQEDFLNTYRMISRFYVPTDPRSVARTTELLGRPPRSYGEYVRDTLARWRSAAAS</sequence>
<dbReference type="Pfam" id="PF05368">
    <property type="entry name" value="NmrA"/>
    <property type="match status" value="1"/>
</dbReference>
<dbReference type="SUPFAM" id="SSF51735">
    <property type="entry name" value="NAD(P)-binding Rossmann-fold domains"/>
    <property type="match status" value="1"/>
</dbReference>
<dbReference type="EMBL" id="JAPNKA010000001">
    <property type="protein sequence ID" value="MCY1078055.1"/>
    <property type="molecule type" value="Genomic_DNA"/>
</dbReference>
<proteinExistence type="predicted"/>
<keyword evidence="3" id="KW-1185">Reference proteome</keyword>
<dbReference type="InterPro" id="IPR036291">
    <property type="entry name" value="NAD(P)-bd_dom_sf"/>
</dbReference>
<evidence type="ECO:0000313" key="3">
    <source>
        <dbReference type="Proteomes" id="UP001207654"/>
    </source>
</evidence>
<dbReference type="Proteomes" id="UP001207654">
    <property type="component" value="Unassembled WGS sequence"/>
</dbReference>
<comment type="caution">
    <text evidence="2">The sequence shown here is derived from an EMBL/GenBank/DDBJ whole genome shotgun (WGS) entry which is preliminary data.</text>
</comment>
<evidence type="ECO:0000259" key="1">
    <source>
        <dbReference type="Pfam" id="PF05368"/>
    </source>
</evidence>
<dbReference type="InterPro" id="IPR051604">
    <property type="entry name" value="Ergot_Alk_Oxidoreductase"/>
</dbReference>
<dbReference type="RefSeq" id="WP_267536851.1">
    <property type="nucleotide sequence ID" value="NZ_JAPNKA010000001.1"/>
</dbReference>
<name>A0ABT4A8W0_9BACT</name>
<protein>
    <submittedName>
        <fullName evidence="2">NmrA family NAD(P)-binding protein</fullName>
    </submittedName>
</protein>
<feature type="domain" description="NmrA-like" evidence="1">
    <location>
        <begin position="11"/>
        <end position="247"/>
    </location>
</feature>
<dbReference type="Gene3D" id="3.40.50.720">
    <property type="entry name" value="NAD(P)-binding Rossmann-like Domain"/>
    <property type="match status" value="1"/>
</dbReference>
<evidence type="ECO:0000313" key="2">
    <source>
        <dbReference type="EMBL" id="MCY1078055.1"/>
    </source>
</evidence>
<dbReference type="PANTHER" id="PTHR43162:SF1">
    <property type="entry name" value="PRESTALK A DIFFERENTIATION PROTEIN A"/>
    <property type="match status" value="1"/>
</dbReference>
<reference evidence="2 3" key="1">
    <citation type="submission" date="2022-11" db="EMBL/GenBank/DDBJ databases">
        <title>Minimal conservation of predation-associated metabolite biosynthetic gene clusters underscores biosynthetic potential of Myxococcota including descriptions for ten novel species: Archangium lansinium sp. nov., Myxococcus landrumus sp. nov., Nannocystis bai.</title>
        <authorList>
            <person name="Ahearne A."/>
            <person name="Stevens C."/>
            <person name="Phillips K."/>
        </authorList>
    </citation>
    <scope>NUCLEOTIDE SEQUENCE [LARGE SCALE GENOMIC DNA]</scope>
    <source>
        <strain evidence="2 3">MIWBW</strain>
    </source>
</reference>
<dbReference type="InterPro" id="IPR008030">
    <property type="entry name" value="NmrA-like"/>
</dbReference>
<dbReference type="PANTHER" id="PTHR43162">
    <property type="match status" value="1"/>
</dbReference>
<organism evidence="2 3">
    <name type="scientific">Archangium lansingense</name>
    <dbReference type="NCBI Taxonomy" id="2995310"/>
    <lineage>
        <taxon>Bacteria</taxon>
        <taxon>Pseudomonadati</taxon>
        <taxon>Myxococcota</taxon>
        <taxon>Myxococcia</taxon>
        <taxon>Myxococcales</taxon>
        <taxon>Cystobacterineae</taxon>
        <taxon>Archangiaceae</taxon>
        <taxon>Archangium</taxon>
    </lineage>
</organism>
<accession>A0ABT4A8W0</accession>
<gene>
    <name evidence="2" type="ORF">OV287_26630</name>
</gene>